<organism evidence="4 5">
    <name type="scientific">Deinococcus actinosclerus</name>
    <dbReference type="NCBI Taxonomy" id="1768108"/>
    <lineage>
        <taxon>Bacteria</taxon>
        <taxon>Thermotogati</taxon>
        <taxon>Deinococcota</taxon>
        <taxon>Deinococci</taxon>
        <taxon>Deinococcales</taxon>
        <taxon>Deinococcaceae</taxon>
        <taxon>Deinococcus</taxon>
    </lineage>
</organism>
<dbReference type="PANTHER" id="PTHR34819">
    <property type="entry name" value="LARGE CYSTEINE-RICH PERIPLASMIC PROTEIN OMCB"/>
    <property type="match status" value="1"/>
</dbReference>
<dbReference type="PANTHER" id="PTHR34819:SF3">
    <property type="entry name" value="CELL SURFACE PROTEIN"/>
    <property type="match status" value="1"/>
</dbReference>
<evidence type="ECO:0000256" key="1">
    <source>
        <dbReference type="SAM" id="MobiDB-lite"/>
    </source>
</evidence>
<accession>A0ABN4K8X7</accession>
<dbReference type="InterPro" id="IPR051172">
    <property type="entry name" value="Chlamydia_OmcB"/>
</dbReference>
<sequence length="765" mass="73472">MIRALLPTLLLCSALPAAAQPICASPAAAGNVSGLGGVVNTYYPSPTADTTLGAGTTTVLFGTARRGAAQDTMAGDLLLVMQMQGADINATNTDSYGDGVALGPGSGQLSSNLYAGRYEFVTVTAVNAGGGLVNTYVSRAATATQGAARYQVIRVPQYGNLTLGATAVTADPWDGTDGGVVVLDVTGTLNWNGGSVNVSGLGFRGGGAQQLGGVGTATGYTNLDYRSVTAANLNGNKGEGLAGTPRYVLNPVTTTLLDTGVEGYPNGSRARGAPGNAGGGGTDGNPASNDQNSGGGGGGNGGSGGQGGNSWSSNLAVGGFGGKAAPASLSALFMGGGGGSGSRNNGSGVQGSGGAGGGIVIIRAGQSAGTGTVTANGGAGMASDNDGAGGGGAGGTVIVMTASGTLSGVSVSASGGNGGNAWPAQAPGTNNSAAHGPGGGGGGGIVHTNVTGASVTAANGTNGTSTTNVVAFGAQPGVTGTVPGGVLTGVQGAREGAACPVLGVSKSTSTPAVWRGAKATYSVTVTNIGGASSSVRVQDTLPAGFTLSGTPVVTPAGARVTTADASTATALDLKTFRLAYGESLNVTFDALTPTDPALRGTVYQNSAAASTTDAAGNAVTGTYLGSSSSAEDVRLLFPSLKVTKAVRNVTQDEKKTPPVRNFGTSGGGYPGDRLEYCLTYLNDGDGPLNGVNLTDSIPANTAVLTGAYGAGLGLQLTPASGAAVTYSSAADTDAGQLSQAGGLSMALGTVAQGASGTACFQVSVR</sequence>
<feature type="region of interest" description="Disordered" evidence="1">
    <location>
        <begin position="415"/>
        <end position="444"/>
    </location>
</feature>
<keyword evidence="5" id="KW-1185">Reference proteome</keyword>
<proteinExistence type="predicted"/>
<feature type="compositionally biased region" description="Gly residues" evidence="1">
    <location>
        <begin position="293"/>
        <end position="308"/>
    </location>
</feature>
<evidence type="ECO:0000313" key="4">
    <source>
        <dbReference type="EMBL" id="ALW89791.1"/>
    </source>
</evidence>
<feature type="signal peptide" evidence="2">
    <location>
        <begin position="1"/>
        <end position="19"/>
    </location>
</feature>
<evidence type="ECO:0000256" key="2">
    <source>
        <dbReference type="SAM" id="SignalP"/>
    </source>
</evidence>
<feature type="region of interest" description="Disordered" evidence="1">
    <location>
        <begin position="259"/>
        <end position="310"/>
    </location>
</feature>
<evidence type="ECO:0000259" key="3">
    <source>
        <dbReference type="Pfam" id="PF01345"/>
    </source>
</evidence>
<feature type="chain" id="PRO_5047435114" description="DUF11 domain-containing protein" evidence="2">
    <location>
        <begin position="20"/>
        <end position="765"/>
    </location>
</feature>
<keyword evidence="2" id="KW-0732">Signal</keyword>
<dbReference type="RefSeq" id="WP_062159201.1">
    <property type="nucleotide sequence ID" value="NZ_CP013910.1"/>
</dbReference>
<reference evidence="4 5" key="1">
    <citation type="submission" date="2015-12" db="EMBL/GenBank/DDBJ databases">
        <authorList>
            <person name="Kim M.K."/>
            <person name="Srinivasan S."/>
            <person name="Lee J.-J."/>
            <person name="Kim K."/>
        </authorList>
    </citation>
    <scope>NUCLEOTIDE SEQUENCE [LARGE SCALE GENOMIC DNA]</scope>
    <source>
        <strain evidence="4 5">BM2</strain>
    </source>
</reference>
<gene>
    <name evidence="4" type="ORF">AUC44_13540</name>
</gene>
<dbReference type="InterPro" id="IPR047589">
    <property type="entry name" value="DUF11_rpt"/>
</dbReference>
<name>A0ABN4K8X7_9DEIO</name>
<dbReference type="Proteomes" id="UP000060071">
    <property type="component" value="Chromosome"/>
</dbReference>
<dbReference type="Pfam" id="PF01345">
    <property type="entry name" value="DUF11"/>
    <property type="match status" value="1"/>
</dbReference>
<protein>
    <recommendedName>
        <fullName evidence="3">DUF11 domain-containing protein</fullName>
    </recommendedName>
</protein>
<dbReference type="EMBL" id="CP013910">
    <property type="protein sequence ID" value="ALW89791.1"/>
    <property type="molecule type" value="Genomic_DNA"/>
</dbReference>
<evidence type="ECO:0000313" key="5">
    <source>
        <dbReference type="Proteomes" id="UP000060071"/>
    </source>
</evidence>
<dbReference type="InterPro" id="IPR001434">
    <property type="entry name" value="OmcB-like_DUF11"/>
</dbReference>
<feature type="domain" description="DUF11" evidence="3">
    <location>
        <begin position="502"/>
        <end position="613"/>
    </location>
</feature>
<dbReference type="NCBIfam" id="TIGR01451">
    <property type="entry name" value="B_ant_repeat"/>
    <property type="match status" value="2"/>
</dbReference>